<dbReference type="AlphaFoldDB" id="L0DYP5"/>
<dbReference type="KEGG" id="tni:TVNIR_2532"/>
<evidence type="ECO:0000313" key="2">
    <source>
        <dbReference type="EMBL" id="AGA34173.1"/>
    </source>
</evidence>
<sequence>MVGTGTLGVPAGPIFAGGGPLGRRRIHHDTERENGMNKRAGLGLLYGWLALLLVSAGAAHATERLEVIEVDGQVERAAGPAELLDMASGGHTTVRALRAFGRLPDEFGALALSLRGVGVDLLAAGMPEVAALQADAEAGRLDADPDALERLLALLQEHDYLDWAALQAGHELESAAPGLLRGEGRAVLRDAAGTLLALELHGGVRETRGALERAEGGPSASPDADDGLAPGRVAADRDGVPRDAPALSDPALALREALDRLFTEPGSPWVLGGGIGIDEHPDGRIGLLLPSLTLEAPDDVTAELGDLAAELRPLGSERWEVTVQLPGDVPLRDRNGDLAARISIGERSMSGVWAGDLASPLQLAVHLGDLVLESESPTAALDPEQPGRLDAQRLALTLDLDEREPGVVTGPLAFVVEGVSLASAAAEPIGHLGRLSVGVDYEDVDLVGLAAFGDMAAAPETLMERDPAELLSGLLTALGGMQSRIEVEDLAVQAPPGEVGHLRVARAALNTGFVPSAAGDLKRDLWAGLEGRGWSFGDEEYAFDLDAAEWNLRLDRIAPMTLLQLGLASLMTGELAEDDLIASAQEILGGFSVDLSLHGANGQMVAEYLADEPPFGLEQFEFGLGLSDLDTPAPGVSLAYRQRGLAGLPMGMSPIPDELFPQELVLDLVASRLPGAFLADGAALQGAAGNGAEMAQDAMAAMLENDTRIDIRELVIDLPVGGLRLHGNSWVDTEEVESGVLRSEMELQIRNFDTLLDLALELADSDQERQQIMGIATILKMAGEERENDAGEPVHFYHLHANSLGEFQVNGHDLSMLLMDEGH</sequence>
<accession>L0DYP5</accession>
<keyword evidence="3" id="KW-1185">Reference proteome</keyword>
<feature type="region of interest" description="Disordered" evidence="1">
    <location>
        <begin position="209"/>
        <end position="247"/>
    </location>
</feature>
<protein>
    <submittedName>
        <fullName evidence="2">Uncharacterized protein</fullName>
    </submittedName>
</protein>
<dbReference type="PATRIC" id="fig|1255043.3.peg.2556"/>
<dbReference type="eggNOG" id="COG1520">
    <property type="taxonomic scope" value="Bacteria"/>
</dbReference>
<proteinExistence type="predicted"/>
<evidence type="ECO:0000313" key="3">
    <source>
        <dbReference type="Proteomes" id="UP000010809"/>
    </source>
</evidence>
<reference evidence="2" key="1">
    <citation type="submission" date="2015-12" db="EMBL/GenBank/DDBJ databases">
        <authorList>
            <person name="Tikhonova T.V."/>
            <person name="Pavlov A.R."/>
            <person name="Beletsky A.V."/>
            <person name="Mardanov A.V."/>
            <person name="Sorokin D.Y."/>
            <person name="Ravin N.V."/>
            <person name="Popov V.O."/>
        </authorList>
    </citation>
    <scope>NUCLEOTIDE SEQUENCE</scope>
    <source>
        <strain evidence="2">DSM 14787</strain>
    </source>
</reference>
<dbReference type="HOGENOM" id="CLU_354434_0_0_6"/>
<gene>
    <name evidence="2" type="ordered locus">TVNIR_2532</name>
</gene>
<dbReference type="STRING" id="1255043.TVNIR_2532"/>
<dbReference type="EMBL" id="CP003989">
    <property type="protein sequence ID" value="AGA34173.1"/>
    <property type="molecule type" value="Genomic_DNA"/>
</dbReference>
<name>L0DYP5_THIND</name>
<organism evidence="2 3">
    <name type="scientific">Thioalkalivibrio nitratireducens (strain DSM 14787 / UNIQEM 213 / ALEN2)</name>
    <dbReference type="NCBI Taxonomy" id="1255043"/>
    <lineage>
        <taxon>Bacteria</taxon>
        <taxon>Pseudomonadati</taxon>
        <taxon>Pseudomonadota</taxon>
        <taxon>Gammaproteobacteria</taxon>
        <taxon>Chromatiales</taxon>
        <taxon>Ectothiorhodospiraceae</taxon>
        <taxon>Thioalkalivibrio</taxon>
    </lineage>
</organism>
<evidence type="ECO:0000256" key="1">
    <source>
        <dbReference type="SAM" id="MobiDB-lite"/>
    </source>
</evidence>
<dbReference type="Proteomes" id="UP000010809">
    <property type="component" value="Chromosome"/>
</dbReference>